<protein>
    <recommendedName>
        <fullName evidence="3">TIGR03085 family protein</fullName>
    </recommendedName>
</protein>
<evidence type="ECO:0008006" key="3">
    <source>
        <dbReference type="Google" id="ProtNLM"/>
    </source>
</evidence>
<proteinExistence type="predicted"/>
<sequence>MDVVKLLEAAALLVPEELATEDDMTVDDVWDHLVRDEWEVALGVLEELADVPPPPPAFWEQLAAAAEQMRLEESAAWCHWRCFETLNGVIRADLSLRPAPGTGRRTAIPGHGVLRPMWDIGNLTTAGEPVLDIARLWVESTPVLEPGGRAVVRLAPLNPPRWRHLGPGQVITMYEDRDAAGSAVVLEARRPAGTPAP</sequence>
<name>A0ABY9JMA2_9ACTN</name>
<organism evidence="1 2">
    <name type="scientific">Streptomyces glycanivorans</name>
    <dbReference type="NCBI Taxonomy" id="3033808"/>
    <lineage>
        <taxon>Bacteria</taxon>
        <taxon>Bacillati</taxon>
        <taxon>Actinomycetota</taxon>
        <taxon>Actinomycetes</taxon>
        <taxon>Kitasatosporales</taxon>
        <taxon>Streptomycetaceae</taxon>
        <taxon>Streptomyces</taxon>
    </lineage>
</organism>
<dbReference type="Proteomes" id="UP001224433">
    <property type="component" value="Chromosome"/>
</dbReference>
<dbReference type="RefSeq" id="WP_147960887.1">
    <property type="nucleotide sequence ID" value="NZ_CP120983.1"/>
</dbReference>
<reference evidence="1 2" key="1">
    <citation type="submission" date="2023-03" db="EMBL/GenBank/DDBJ databases">
        <title>Isolation and description of six Streptomyces strains from soil environments, able to metabolize different microbial glucans.</title>
        <authorList>
            <person name="Widen T."/>
            <person name="Larsbrink J."/>
        </authorList>
    </citation>
    <scope>NUCLEOTIDE SEQUENCE [LARGE SCALE GENOMIC DNA]</scope>
    <source>
        <strain evidence="1 2">Alt3</strain>
    </source>
</reference>
<dbReference type="EMBL" id="CP120983">
    <property type="protein sequence ID" value="WLQ68104.1"/>
    <property type="molecule type" value="Genomic_DNA"/>
</dbReference>
<evidence type="ECO:0000313" key="2">
    <source>
        <dbReference type="Proteomes" id="UP001224433"/>
    </source>
</evidence>
<accession>A0ABY9JMA2</accession>
<evidence type="ECO:0000313" key="1">
    <source>
        <dbReference type="EMBL" id="WLQ68104.1"/>
    </source>
</evidence>
<keyword evidence="2" id="KW-1185">Reference proteome</keyword>
<gene>
    <name evidence="1" type="ORF">P8A20_33080</name>
</gene>